<feature type="compositionally biased region" description="Basic and acidic residues" evidence="1">
    <location>
        <begin position="215"/>
        <end position="233"/>
    </location>
</feature>
<feature type="compositionally biased region" description="Basic residues" evidence="1">
    <location>
        <begin position="115"/>
        <end position="128"/>
    </location>
</feature>
<feature type="compositionally biased region" description="Basic and acidic residues" evidence="1">
    <location>
        <begin position="129"/>
        <end position="166"/>
    </location>
</feature>
<organism evidence="2">
    <name type="scientific">uncultured Phycisphaerae bacterium</name>
    <dbReference type="NCBI Taxonomy" id="904963"/>
    <lineage>
        <taxon>Bacteria</taxon>
        <taxon>Pseudomonadati</taxon>
        <taxon>Planctomycetota</taxon>
        <taxon>Phycisphaerae</taxon>
        <taxon>environmental samples</taxon>
    </lineage>
</organism>
<feature type="compositionally biased region" description="Low complexity" evidence="1">
    <location>
        <begin position="87"/>
        <end position="100"/>
    </location>
</feature>
<feature type="compositionally biased region" description="Low complexity" evidence="1">
    <location>
        <begin position="57"/>
        <end position="72"/>
    </location>
</feature>
<gene>
    <name evidence="2" type="ORF">AVDCRST_MAG64-1969</name>
</gene>
<evidence type="ECO:0000313" key="2">
    <source>
        <dbReference type="EMBL" id="CAA9404714.1"/>
    </source>
</evidence>
<accession>A0A6J4P6F9</accession>
<feature type="non-terminal residue" evidence="2">
    <location>
        <position position="249"/>
    </location>
</feature>
<feature type="region of interest" description="Disordered" evidence="1">
    <location>
        <begin position="15"/>
        <end position="249"/>
    </location>
</feature>
<name>A0A6J4P6F9_9BACT</name>
<evidence type="ECO:0000256" key="1">
    <source>
        <dbReference type="SAM" id="MobiDB-lite"/>
    </source>
</evidence>
<proteinExistence type="predicted"/>
<protein>
    <submittedName>
        <fullName evidence="2">Uncharacterized protein</fullName>
    </submittedName>
</protein>
<dbReference type="AlphaFoldDB" id="A0A6J4P6F9"/>
<dbReference type="EMBL" id="CADCUQ010000440">
    <property type="protein sequence ID" value="CAA9404714.1"/>
    <property type="molecule type" value="Genomic_DNA"/>
</dbReference>
<reference evidence="2" key="1">
    <citation type="submission" date="2020-02" db="EMBL/GenBank/DDBJ databases">
        <authorList>
            <person name="Meier V. D."/>
        </authorList>
    </citation>
    <scope>NUCLEOTIDE SEQUENCE</scope>
    <source>
        <strain evidence="2">AVDCRST_MAG64</strain>
    </source>
</reference>
<feature type="non-terminal residue" evidence="2">
    <location>
        <position position="1"/>
    </location>
</feature>
<sequence>VQSVRCVLRGLLRQHAPRVPVGAAQQPRDDAPLFRARPAGLPGHDPVPQERQRRVQPRGGPRQPRLPLDQPRAQAPVGRAREPVELRGGAQAARPAAGHGPAPPGDQPARDRLPRRAVRLRPGVRRQPRRGDFREPVAREPADLPDRGDRRAGGGLPADRDRRAERGLPPAGADRRRDPDEQLPGADRRLLRRRDQRVPHRPPLLGRPAAGADAQDDRADGREGRPALHELHHPPRPAADLVRDRLAVV</sequence>